<dbReference type="AlphaFoldDB" id="A0AAE3MG29"/>
<dbReference type="SMART" id="SM00331">
    <property type="entry name" value="PP2C_SIG"/>
    <property type="match status" value="1"/>
</dbReference>
<gene>
    <name evidence="2" type="ORF">OM074_15645</name>
</gene>
<reference evidence="2" key="1">
    <citation type="submission" date="2022-10" db="EMBL/GenBank/DDBJ databases">
        <authorList>
            <person name="Yu W.X."/>
        </authorList>
    </citation>
    <scope>NUCLEOTIDE SEQUENCE</scope>
    <source>
        <strain evidence="2">D04</strain>
    </source>
</reference>
<dbReference type="PANTHER" id="PTHR35801:SF1">
    <property type="entry name" value="PHOSPHOSERINE PHOSPHATASE RSBX"/>
    <property type="match status" value="1"/>
</dbReference>
<dbReference type="InterPro" id="IPR036457">
    <property type="entry name" value="PPM-type-like_dom_sf"/>
</dbReference>
<dbReference type="InterPro" id="IPR001932">
    <property type="entry name" value="PPM-type_phosphatase-like_dom"/>
</dbReference>
<feature type="domain" description="PPM-type phosphatase" evidence="1">
    <location>
        <begin position="2"/>
        <end position="230"/>
    </location>
</feature>
<accession>A0AAE3MG29</accession>
<dbReference type="Pfam" id="PF07228">
    <property type="entry name" value="SpoIIE"/>
    <property type="match status" value="1"/>
</dbReference>
<dbReference type="Proteomes" id="UP001207408">
    <property type="component" value="Unassembled WGS sequence"/>
</dbReference>
<proteinExistence type="predicted"/>
<evidence type="ECO:0000313" key="3">
    <source>
        <dbReference type="Proteomes" id="UP001207408"/>
    </source>
</evidence>
<dbReference type="InterPro" id="IPR039248">
    <property type="entry name" value="Ptase_RsbX"/>
</dbReference>
<sequence>MHSKFVIDAENICQAKAGEVICGDAVLFSKVKEENRFVAVMSDGLGSGAKANISATMTSTMALQFTLAGESIERTAEFITKTLPEDSFRKVSYSTFSIIDVNYRGEVKVIEYDNPSVLVLRDGKFIDIPKKQKTINHLHTKRNKLYQYNFSLQKEDRIILVSDGITQSGMGSDEMHFGLQINGLKKHIQKTVSEEPGISAKQLAQSIMNKAINIDKGALKDDASCCVLYYRKPRKLLIVSGPPYHKENDVHLARSINQFRGKTIICGGTTAKIVARELDTEVEIDLANYTPGLPPRATMKGIDLVTEGVITLARVSEELQKYDSNAGVSPGISGQIISMMLESDEIHFISGTRINNAHQDPNLPVELEIRRNVIKRITETLEKKFLKITDITYL</sequence>
<dbReference type="Gene3D" id="3.60.40.10">
    <property type="entry name" value="PPM-type phosphatase domain"/>
    <property type="match status" value="1"/>
</dbReference>
<protein>
    <submittedName>
        <fullName evidence="2">Serine/threonine-protein phosphatase</fullName>
    </submittedName>
</protein>
<name>A0AAE3MG29_9BACT</name>
<keyword evidence="3" id="KW-1185">Reference proteome</keyword>
<dbReference type="EMBL" id="JAPDPI010000037">
    <property type="protein sequence ID" value="MCW3807071.1"/>
    <property type="molecule type" value="Genomic_DNA"/>
</dbReference>
<dbReference type="SUPFAM" id="SSF81606">
    <property type="entry name" value="PP2C-like"/>
    <property type="match status" value="1"/>
</dbReference>
<dbReference type="PANTHER" id="PTHR35801">
    <property type="entry name" value="PHOSPHOSERINE PHOSPHATASE RSBX"/>
    <property type="match status" value="1"/>
</dbReference>
<organism evidence="2 3">
    <name type="scientific">Plebeiibacterium marinum</name>
    <dbReference type="NCBI Taxonomy" id="2992111"/>
    <lineage>
        <taxon>Bacteria</taxon>
        <taxon>Pseudomonadati</taxon>
        <taxon>Bacteroidota</taxon>
        <taxon>Bacteroidia</taxon>
        <taxon>Marinilabiliales</taxon>
        <taxon>Marinilabiliaceae</taxon>
        <taxon>Plebeiibacterium</taxon>
    </lineage>
</organism>
<evidence type="ECO:0000259" key="1">
    <source>
        <dbReference type="SMART" id="SM00331"/>
    </source>
</evidence>
<evidence type="ECO:0000313" key="2">
    <source>
        <dbReference type="EMBL" id="MCW3807071.1"/>
    </source>
</evidence>
<comment type="caution">
    <text evidence="2">The sequence shown here is derived from an EMBL/GenBank/DDBJ whole genome shotgun (WGS) entry which is preliminary data.</text>
</comment>
<dbReference type="RefSeq" id="WP_301201115.1">
    <property type="nucleotide sequence ID" value="NZ_JAPDPI010000037.1"/>
</dbReference>